<accession>A0A0D2P4D8</accession>
<dbReference type="EMBL" id="KN817530">
    <property type="protein sequence ID" value="KJA25764.1"/>
    <property type="molecule type" value="Genomic_DNA"/>
</dbReference>
<dbReference type="AlphaFoldDB" id="A0A0D2P4D8"/>
<evidence type="ECO:0000313" key="1">
    <source>
        <dbReference type="EMBL" id="KJA25764.1"/>
    </source>
</evidence>
<evidence type="ECO:0008006" key="3">
    <source>
        <dbReference type="Google" id="ProtNLM"/>
    </source>
</evidence>
<dbReference type="PANTHER" id="PTHR13520">
    <property type="entry name" value="RAD50-INTERACTING PROTEIN 1 RINT-1"/>
    <property type="match status" value="1"/>
</dbReference>
<dbReference type="Proteomes" id="UP000054270">
    <property type="component" value="Unassembled WGS sequence"/>
</dbReference>
<dbReference type="OMA" id="FRTGWVE"/>
<keyword evidence="2" id="KW-1185">Reference proteome</keyword>
<dbReference type="InterPro" id="IPR042042">
    <property type="entry name" value="Tip20p_domB"/>
</dbReference>
<gene>
    <name evidence="1" type="ORF">HYPSUDRAFT_64490</name>
</gene>
<evidence type="ECO:0000313" key="2">
    <source>
        <dbReference type="Proteomes" id="UP000054270"/>
    </source>
</evidence>
<dbReference type="GO" id="GO:0006888">
    <property type="term" value="P:endoplasmic reticulum to Golgi vesicle-mediated transport"/>
    <property type="evidence" value="ECO:0007669"/>
    <property type="project" value="InterPro"/>
</dbReference>
<dbReference type="OrthoDB" id="407410at2759"/>
<dbReference type="GO" id="GO:0070939">
    <property type="term" value="C:Dsl1/NZR complex"/>
    <property type="evidence" value="ECO:0007669"/>
    <property type="project" value="InterPro"/>
</dbReference>
<dbReference type="GO" id="GO:0060628">
    <property type="term" value="P:regulation of ER to Golgi vesicle-mediated transport"/>
    <property type="evidence" value="ECO:0007669"/>
    <property type="project" value="TreeGrafter"/>
</dbReference>
<organism evidence="1 2">
    <name type="scientific">Hypholoma sublateritium (strain FD-334 SS-4)</name>
    <dbReference type="NCBI Taxonomy" id="945553"/>
    <lineage>
        <taxon>Eukaryota</taxon>
        <taxon>Fungi</taxon>
        <taxon>Dikarya</taxon>
        <taxon>Basidiomycota</taxon>
        <taxon>Agaricomycotina</taxon>
        <taxon>Agaricomycetes</taxon>
        <taxon>Agaricomycetidae</taxon>
        <taxon>Agaricales</taxon>
        <taxon>Agaricineae</taxon>
        <taxon>Strophariaceae</taxon>
        <taxon>Hypholoma</taxon>
    </lineage>
</organism>
<dbReference type="Gene3D" id="1.20.58.1420">
    <property type="entry name" value="Dsl1p vesicle tethering complex, Tip20p subunit, domain B"/>
    <property type="match status" value="1"/>
</dbReference>
<protein>
    <recommendedName>
        <fullName evidence="3">RAD50-interacting protein 1</fullName>
    </recommendedName>
</protein>
<dbReference type="PANTHER" id="PTHR13520:SF0">
    <property type="entry name" value="RAD50-INTERACTING PROTEIN 1"/>
    <property type="match status" value="1"/>
</dbReference>
<dbReference type="Pfam" id="PF04437">
    <property type="entry name" value="RINT1_TIP1"/>
    <property type="match status" value="1"/>
</dbReference>
<dbReference type="PROSITE" id="PS51386">
    <property type="entry name" value="RINT1_TIP20"/>
    <property type="match status" value="1"/>
</dbReference>
<reference evidence="2" key="1">
    <citation type="submission" date="2014-04" db="EMBL/GenBank/DDBJ databases">
        <title>Evolutionary Origins and Diversification of the Mycorrhizal Mutualists.</title>
        <authorList>
            <consortium name="DOE Joint Genome Institute"/>
            <consortium name="Mycorrhizal Genomics Consortium"/>
            <person name="Kohler A."/>
            <person name="Kuo A."/>
            <person name="Nagy L.G."/>
            <person name="Floudas D."/>
            <person name="Copeland A."/>
            <person name="Barry K.W."/>
            <person name="Cichocki N."/>
            <person name="Veneault-Fourrey C."/>
            <person name="LaButti K."/>
            <person name="Lindquist E.A."/>
            <person name="Lipzen A."/>
            <person name="Lundell T."/>
            <person name="Morin E."/>
            <person name="Murat C."/>
            <person name="Riley R."/>
            <person name="Ohm R."/>
            <person name="Sun H."/>
            <person name="Tunlid A."/>
            <person name="Henrissat B."/>
            <person name="Grigoriev I.V."/>
            <person name="Hibbett D.S."/>
            <person name="Martin F."/>
        </authorList>
    </citation>
    <scope>NUCLEOTIDE SEQUENCE [LARGE SCALE GENOMIC DNA]</scope>
    <source>
        <strain evidence="2">FD-334 SS-4</strain>
    </source>
</reference>
<sequence length="826" mass="92229">MSSSCIKKLLQPPNITKSHARAKDDMDSRFTSIEALDELETLVLEFQHRQQELTERVASSQASVDTLVNQTRIAAQTHLTTAKELSLIRHTLNDELTDLTQGLQSLECREDGEPSFLEDLETLHRNLNELQSVKEYVQVIEYALKLSEAAIQEAKEITKVTNESVKGYKILHDYVATVSQASSAVESGGTSEQRLNLVTFLEALRDKTWADIKSVLSSVLLAAAERIGWPAPGDYVLHPSADRKAFEYAFSNLLNLQNIKNLYPSTEQEGLYPLQALVQPIALRFKYHFEGSRQTNKLEKPEWYLTHVQNVSHEQAPFMNAIVQRLLEKSEYKRISAWREFTHLLLPMLSKKLKRTIPLLLEHPSLFAHTIYQTLSFDAAMLEEGFDVKGTSFANGRDNWDGISEVILGNPDWFETWLSAEKQFVDSQYNEVIATADAWSIADQTEEDDHSTDVKPTVSSRRVKSLIEQVTDRYAPLPHAMQQAHFLVLIQLPLLEAYHHRISSSLVAFENISSIFVRAVPGALTFSARETASGHDDPRNRTSGMAGAISLCKALLSATYMGACLEKWGEDMFFLRLWEECNTDAALQEWAARSALLPPLAGFDAAAPQETVFGAVLALYRELAARAEDMLVQLVCSEVEGGLRAHRLAETTAGQAPFSSFLPAAADADGLDFALSQTLLAPIGLLSAHLTLLRVTLPRPAFTLLYRRTAQRLAEHIMHHQIMYRGHLSLADGKLARAECELWVETCYSAVEGSLGGGRQRILAPWSKVLQAGRLLALEGDAWDKIMRVTFGSDSDSKWEETILELVGVSELGRDEVGAILKRRGD</sequence>
<proteinExistence type="predicted"/>
<dbReference type="STRING" id="945553.A0A0D2P4D8"/>
<name>A0A0D2P4D8_HYPSF</name>
<dbReference type="InterPro" id="IPR007528">
    <property type="entry name" value="RINT1_Tip20"/>
</dbReference>
<dbReference type="GO" id="GO:0006890">
    <property type="term" value="P:retrograde vesicle-mediated transport, Golgi to endoplasmic reticulum"/>
    <property type="evidence" value="ECO:0007669"/>
    <property type="project" value="InterPro"/>
</dbReference>